<organism evidence="2 3">
    <name type="scientific">Aduncisulcus paluster</name>
    <dbReference type="NCBI Taxonomy" id="2918883"/>
    <lineage>
        <taxon>Eukaryota</taxon>
        <taxon>Metamonada</taxon>
        <taxon>Carpediemonas-like organisms</taxon>
        <taxon>Aduncisulcus</taxon>
    </lineage>
</organism>
<dbReference type="EMBL" id="BQXS01011551">
    <property type="protein sequence ID" value="GKT13918.1"/>
    <property type="molecule type" value="Genomic_DNA"/>
</dbReference>
<comment type="caution">
    <text evidence="2">The sequence shown here is derived from an EMBL/GenBank/DDBJ whole genome shotgun (WGS) entry which is preliminary data.</text>
</comment>
<gene>
    <name evidence="2" type="ORF">ADUPG1_010367</name>
</gene>
<dbReference type="Proteomes" id="UP001057375">
    <property type="component" value="Unassembled WGS sequence"/>
</dbReference>
<protein>
    <submittedName>
        <fullName evidence="2">Uncharacterized protein</fullName>
    </submittedName>
</protein>
<evidence type="ECO:0000256" key="1">
    <source>
        <dbReference type="SAM" id="MobiDB-lite"/>
    </source>
</evidence>
<feature type="region of interest" description="Disordered" evidence="1">
    <location>
        <begin position="382"/>
        <end position="404"/>
    </location>
</feature>
<evidence type="ECO:0000313" key="2">
    <source>
        <dbReference type="EMBL" id="GKT13918.1"/>
    </source>
</evidence>
<accession>A0ABQ5JVB4</accession>
<keyword evidence="3" id="KW-1185">Reference proteome</keyword>
<name>A0ABQ5JVB4_9EUKA</name>
<evidence type="ECO:0000313" key="3">
    <source>
        <dbReference type="Proteomes" id="UP001057375"/>
    </source>
</evidence>
<proteinExistence type="predicted"/>
<reference evidence="2" key="1">
    <citation type="submission" date="2022-03" db="EMBL/GenBank/DDBJ databases">
        <title>Draft genome sequence of Aduncisulcus paluster, a free-living microaerophilic Fornicata.</title>
        <authorList>
            <person name="Yuyama I."/>
            <person name="Kume K."/>
            <person name="Tamura T."/>
            <person name="Inagaki Y."/>
            <person name="Hashimoto T."/>
        </authorList>
    </citation>
    <scope>NUCLEOTIDE SEQUENCE</scope>
    <source>
        <strain evidence="2">NY0171</strain>
    </source>
</reference>
<sequence length="404" mass="45668">MSEKFYCLVWQIDKSKIKQHKTKDKRKIPFEEAYPEHFCNNIPNPVPLDDTKFISKLFFYEEHKKICKLKAALDKKDHISIVLDSSQFDASTQENSYTIGFLFTNEDKTPIDTDNYDTVKEWISEALPGHSISSNTEKGERPDKPYDFSCEVHCLLSWLKLLQFNGVPISIGDKRFVPYISIHNDSFELDEQYKTVEVKVSESATLIGSNKNASPIFPGVSEFFLTQDEENHPTCIISTPAHIKFVFTSDITLHPLLESISKCSDVDVSEGEFCVTKPIPLPPKPDLHSHPIYSDGIISTGSSEEVITLRKDVSTLTKLLINLYDCLEAKIPNELTEILERVPLPSLASPLEPPHLEPGLSIFDLPPKPIAEDLEDIKKDEVEKIENEESTDISGAEYSSEFGL</sequence>